<dbReference type="PROSITE" id="PS50994">
    <property type="entry name" value="INTEGRASE"/>
    <property type="match status" value="1"/>
</dbReference>
<accession>A0A1T4QN41</accession>
<dbReference type="EMBL" id="FUXC01000015">
    <property type="protein sequence ID" value="SKA04871.1"/>
    <property type="molecule type" value="Genomic_DNA"/>
</dbReference>
<dbReference type="SUPFAM" id="SSF53098">
    <property type="entry name" value="Ribonuclease H-like"/>
    <property type="match status" value="1"/>
</dbReference>
<evidence type="ECO:0000259" key="1">
    <source>
        <dbReference type="PROSITE" id="PS50994"/>
    </source>
</evidence>
<keyword evidence="3" id="KW-1185">Reference proteome</keyword>
<dbReference type="Gene3D" id="3.30.420.10">
    <property type="entry name" value="Ribonuclease H-like superfamily/Ribonuclease H"/>
    <property type="match status" value="1"/>
</dbReference>
<dbReference type="InterPro" id="IPR036397">
    <property type="entry name" value="RNaseH_sf"/>
</dbReference>
<dbReference type="GO" id="GO:0003676">
    <property type="term" value="F:nucleic acid binding"/>
    <property type="evidence" value="ECO:0007669"/>
    <property type="project" value="InterPro"/>
</dbReference>
<dbReference type="Proteomes" id="UP000190395">
    <property type="component" value="Unassembled WGS sequence"/>
</dbReference>
<dbReference type="InterPro" id="IPR001584">
    <property type="entry name" value="Integrase_cat-core"/>
</dbReference>
<dbReference type="RefSeq" id="WP_143592693.1">
    <property type="nucleotide sequence ID" value="NZ_FUXC01000015.1"/>
</dbReference>
<organism evidence="2 3">
    <name type="scientific">Treponema berlinense</name>
    <dbReference type="NCBI Taxonomy" id="225004"/>
    <lineage>
        <taxon>Bacteria</taxon>
        <taxon>Pseudomonadati</taxon>
        <taxon>Spirochaetota</taxon>
        <taxon>Spirochaetia</taxon>
        <taxon>Spirochaetales</taxon>
        <taxon>Treponemataceae</taxon>
        <taxon>Treponema</taxon>
    </lineage>
</organism>
<dbReference type="PANTHER" id="PTHR46889:SF4">
    <property type="entry name" value="TRANSPOSASE INSO FOR INSERTION SEQUENCE ELEMENT IS911B-RELATED"/>
    <property type="match status" value="1"/>
</dbReference>
<evidence type="ECO:0000313" key="2">
    <source>
        <dbReference type="EMBL" id="SKA04871.1"/>
    </source>
</evidence>
<dbReference type="AlphaFoldDB" id="A0A1T4QN41"/>
<proteinExistence type="predicted"/>
<sequence>QVWSTDITYIKLSTGNVYLMAIIDWFSRKVLSWRVFNTMDALQYANLLKETIEEYGCPAIFNTDQGSQFTSDVFIKVLVDYDIQISMDGKERALDNIRIERLWRSLKYEDIYLKRYETMKDLKAGINAYFNFYNTARFHQSLDYNVPDEMYKCFQYNELERKRAA</sequence>
<reference evidence="2 3" key="1">
    <citation type="submission" date="2017-02" db="EMBL/GenBank/DDBJ databases">
        <authorList>
            <person name="Peterson S.W."/>
        </authorList>
    </citation>
    <scope>NUCLEOTIDE SEQUENCE [LARGE SCALE GENOMIC DNA]</scope>
    <source>
        <strain evidence="2 3">ATCC BAA-909</strain>
    </source>
</reference>
<gene>
    <name evidence="2" type="ORF">SAMN02745152_02033</name>
</gene>
<dbReference type="NCBIfam" id="NF033516">
    <property type="entry name" value="transpos_IS3"/>
    <property type="match status" value="1"/>
</dbReference>
<feature type="domain" description="Integrase catalytic" evidence="1">
    <location>
        <begin position="1"/>
        <end position="155"/>
    </location>
</feature>
<dbReference type="PANTHER" id="PTHR46889">
    <property type="entry name" value="TRANSPOSASE INSF FOR INSERTION SEQUENCE IS3B-RELATED"/>
    <property type="match status" value="1"/>
</dbReference>
<feature type="non-terminal residue" evidence="2">
    <location>
        <position position="1"/>
    </location>
</feature>
<dbReference type="InterPro" id="IPR048020">
    <property type="entry name" value="Transpos_IS3"/>
</dbReference>
<dbReference type="GO" id="GO:0015074">
    <property type="term" value="P:DNA integration"/>
    <property type="evidence" value="ECO:0007669"/>
    <property type="project" value="InterPro"/>
</dbReference>
<dbReference type="OrthoDB" id="9787243at2"/>
<protein>
    <submittedName>
        <fullName evidence="2">Integrase core domain-containing protein</fullName>
    </submittedName>
</protein>
<evidence type="ECO:0000313" key="3">
    <source>
        <dbReference type="Proteomes" id="UP000190395"/>
    </source>
</evidence>
<name>A0A1T4QN41_9SPIR</name>
<dbReference type="InterPro" id="IPR012337">
    <property type="entry name" value="RNaseH-like_sf"/>
</dbReference>
<dbReference type="InterPro" id="IPR050900">
    <property type="entry name" value="Transposase_IS3/IS150/IS904"/>
</dbReference>
<dbReference type="Pfam" id="PF00665">
    <property type="entry name" value="rve"/>
    <property type="match status" value="1"/>
</dbReference>
<dbReference type="GeneID" id="303368253"/>